<accession>A0A1F5X2F4</accession>
<sequence length="84" mass="10328">MKIHFTQRASEHLKALPHETQKRIAKKMRFYVFYEDPLQFAEHLVEPREGEYRFRVGDYRIIFDVIGDKIFILAIRKRDKAYRR</sequence>
<dbReference type="EMBL" id="MFIA01000032">
    <property type="protein sequence ID" value="OGF82050.1"/>
    <property type="molecule type" value="Genomic_DNA"/>
</dbReference>
<dbReference type="PANTHER" id="PTHR35601">
    <property type="entry name" value="TOXIN RELE"/>
    <property type="match status" value="1"/>
</dbReference>
<dbReference type="SUPFAM" id="SSF143011">
    <property type="entry name" value="RelE-like"/>
    <property type="match status" value="1"/>
</dbReference>
<dbReference type="Proteomes" id="UP000178046">
    <property type="component" value="Unassembled WGS sequence"/>
</dbReference>
<organism evidence="3 4">
    <name type="scientific">Candidatus Giovannonibacteria bacterium RIFCSPLOWO2_01_FULL_44_16</name>
    <dbReference type="NCBI Taxonomy" id="1798348"/>
    <lineage>
        <taxon>Bacteria</taxon>
        <taxon>Candidatus Giovannoniibacteriota</taxon>
    </lineage>
</organism>
<name>A0A1F5X2F4_9BACT</name>
<evidence type="ECO:0000256" key="2">
    <source>
        <dbReference type="ARBA" id="ARBA00022649"/>
    </source>
</evidence>
<dbReference type="InterPro" id="IPR007712">
    <property type="entry name" value="RelE/ParE_toxin"/>
</dbReference>
<proteinExistence type="inferred from homology"/>
<evidence type="ECO:0000313" key="3">
    <source>
        <dbReference type="EMBL" id="OGF82050.1"/>
    </source>
</evidence>
<dbReference type="PANTHER" id="PTHR35601:SF1">
    <property type="entry name" value="TOXIN RELE"/>
    <property type="match status" value="1"/>
</dbReference>
<evidence type="ECO:0000256" key="1">
    <source>
        <dbReference type="ARBA" id="ARBA00006226"/>
    </source>
</evidence>
<comment type="caution">
    <text evidence="3">The sequence shown here is derived from an EMBL/GenBank/DDBJ whole genome shotgun (WGS) entry which is preliminary data.</text>
</comment>
<reference evidence="3 4" key="1">
    <citation type="journal article" date="2016" name="Nat. Commun.">
        <title>Thousands of microbial genomes shed light on interconnected biogeochemical processes in an aquifer system.</title>
        <authorList>
            <person name="Anantharaman K."/>
            <person name="Brown C.T."/>
            <person name="Hug L.A."/>
            <person name="Sharon I."/>
            <person name="Castelle C.J."/>
            <person name="Probst A.J."/>
            <person name="Thomas B.C."/>
            <person name="Singh A."/>
            <person name="Wilkins M.J."/>
            <person name="Karaoz U."/>
            <person name="Brodie E.L."/>
            <person name="Williams K.H."/>
            <person name="Hubbard S.S."/>
            <person name="Banfield J.F."/>
        </authorList>
    </citation>
    <scope>NUCLEOTIDE SEQUENCE [LARGE SCALE GENOMIC DNA]</scope>
</reference>
<evidence type="ECO:0000313" key="4">
    <source>
        <dbReference type="Proteomes" id="UP000178046"/>
    </source>
</evidence>
<comment type="similarity">
    <text evidence="1">Belongs to the RelE toxin family.</text>
</comment>
<dbReference type="Gene3D" id="3.30.2310.20">
    <property type="entry name" value="RelE-like"/>
    <property type="match status" value="1"/>
</dbReference>
<keyword evidence="2" id="KW-1277">Toxin-antitoxin system</keyword>
<evidence type="ECO:0008006" key="5">
    <source>
        <dbReference type="Google" id="ProtNLM"/>
    </source>
</evidence>
<dbReference type="Pfam" id="PF05016">
    <property type="entry name" value="ParE_toxin"/>
    <property type="match status" value="1"/>
</dbReference>
<dbReference type="AlphaFoldDB" id="A0A1F5X2F4"/>
<dbReference type="InterPro" id="IPR035093">
    <property type="entry name" value="RelE/ParE_toxin_dom_sf"/>
</dbReference>
<protein>
    <recommendedName>
        <fullName evidence="5">Plasmid stabilization protein</fullName>
    </recommendedName>
</protein>
<gene>
    <name evidence="3" type="ORF">A2924_03755</name>
</gene>